<accession>A0A9E6UN70</accession>
<dbReference type="Proteomes" id="UP000825701">
    <property type="component" value="Chromosome"/>
</dbReference>
<proteinExistence type="predicted"/>
<gene>
    <name evidence="1" type="ORF">K6K41_24405</name>
</gene>
<dbReference type="AlphaFoldDB" id="A0A9E6UN70"/>
<reference evidence="1" key="1">
    <citation type="submission" date="2021-08" db="EMBL/GenBank/DDBJ databases">
        <authorList>
            <person name="Zhang H."/>
            <person name="Xu M."/>
            <person name="Yu Z."/>
            <person name="Yang L."/>
            <person name="Cai Y."/>
        </authorList>
    </citation>
    <scope>NUCLEOTIDE SEQUENCE</scope>
    <source>
        <strain evidence="1">CHL1</strain>
    </source>
</reference>
<organism evidence="1 2">
    <name type="scientific">Chenggangzhangella methanolivorans</name>
    <dbReference type="NCBI Taxonomy" id="1437009"/>
    <lineage>
        <taxon>Bacteria</taxon>
        <taxon>Pseudomonadati</taxon>
        <taxon>Pseudomonadota</taxon>
        <taxon>Alphaproteobacteria</taxon>
        <taxon>Hyphomicrobiales</taxon>
        <taxon>Methylopilaceae</taxon>
        <taxon>Chenggangzhangella</taxon>
    </lineage>
</organism>
<dbReference type="EMBL" id="CP081869">
    <property type="protein sequence ID" value="QZO02507.1"/>
    <property type="molecule type" value="Genomic_DNA"/>
</dbReference>
<dbReference type="KEGG" id="cmet:K6K41_24405"/>
<name>A0A9E6UN70_9HYPH</name>
<protein>
    <submittedName>
        <fullName evidence="1">Uncharacterized protein</fullName>
    </submittedName>
</protein>
<keyword evidence="2" id="KW-1185">Reference proteome</keyword>
<evidence type="ECO:0000313" key="2">
    <source>
        <dbReference type="Proteomes" id="UP000825701"/>
    </source>
</evidence>
<evidence type="ECO:0000313" key="1">
    <source>
        <dbReference type="EMBL" id="QZO02507.1"/>
    </source>
</evidence>
<sequence length="60" mass="5882">MGIASLAAVAPADLAPLLRGEARACDGAALVLARRLGLPPLGVLAALPQARALARQNAGA</sequence>